<accession>A0A8H7T7L6</accession>
<protein>
    <submittedName>
        <fullName evidence="1">Uncharacterized protein</fullName>
    </submittedName>
</protein>
<dbReference type="Proteomes" id="UP000664132">
    <property type="component" value="Unassembled WGS sequence"/>
</dbReference>
<evidence type="ECO:0000313" key="1">
    <source>
        <dbReference type="EMBL" id="KAG4416310.1"/>
    </source>
</evidence>
<gene>
    <name evidence="1" type="ORF">IFR04_010529</name>
</gene>
<dbReference type="AlphaFoldDB" id="A0A8H7T7L6"/>
<name>A0A8H7T7L6_9HELO</name>
<comment type="caution">
    <text evidence="1">The sequence shown here is derived from an EMBL/GenBank/DDBJ whole genome shotgun (WGS) entry which is preliminary data.</text>
</comment>
<proteinExistence type="predicted"/>
<sequence length="161" mass="18734">MFEPKCSSITVRVDDLERWEDNWLEYHEHSDSPEWCVPSARWGTNPDLIHVEDWGEGPHLLECCGTQRPLGKAVSVLVEASSEFGFVTVHDYFSTVHPWLMSLHDEIREAHPMLLIDDEPLPVGTELLVEFRQPDKLWIELKWDRNITQSDGFKVQRIPIT</sequence>
<dbReference type="EMBL" id="JAFJYH010000190">
    <property type="protein sequence ID" value="KAG4416310.1"/>
    <property type="molecule type" value="Genomic_DNA"/>
</dbReference>
<keyword evidence="2" id="KW-1185">Reference proteome</keyword>
<evidence type="ECO:0000313" key="2">
    <source>
        <dbReference type="Proteomes" id="UP000664132"/>
    </source>
</evidence>
<reference evidence="1" key="1">
    <citation type="submission" date="2021-02" db="EMBL/GenBank/DDBJ databases">
        <title>Genome sequence Cadophora malorum strain M34.</title>
        <authorList>
            <person name="Stefanovic E."/>
            <person name="Vu D."/>
            <person name="Scully C."/>
            <person name="Dijksterhuis J."/>
            <person name="Roader J."/>
            <person name="Houbraken J."/>
        </authorList>
    </citation>
    <scope>NUCLEOTIDE SEQUENCE</scope>
    <source>
        <strain evidence="1">M34</strain>
    </source>
</reference>
<dbReference type="OrthoDB" id="3944545at2759"/>
<organism evidence="1 2">
    <name type="scientific">Cadophora malorum</name>
    <dbReference type="NCBI Taxonomy" id="108018"/>
    <lineage>
        <taxon>Eukaryota</taxon>
        <taxon>Fungi</taxon>
        <taxon>Dikarya</taxon>
        <taxon>Ascomycota</taxon>
        <taxon>Pezizomycotina</taxon>
        <taxon>Leotiomycetes</taxon>
        <taxon>Helotiales</taxon>
        <taxon>Ploettnerulaceae</taxon>
        <taxon>Cadophora</taxon>
    </lineage>
</organism>